<evidence type="ECO:0000313" key="3">
    <source>
        <dbReference type="EMBL" id="MBS2970098.1"/>
    </source>
</evidence>
<dbReference type="CDD" id="cd05233">
    <property type="entry name" value="SDR_c"/>
    <property type="match status" value="1"/>
</dbReference>
<comment type="caution">
    <text evidence="3">The sequence shown here is derived from an EMBL/GenBank/DDBJ whole genome shotgun (WGS) entry which is preliminary data.</text>
</comment>
<sequence>MKLAGKTAVVTGGAGGIGRAAALLFAKEGARVAVADVMEEGGQLTVSQIHDEGGEAVFIKTDVTSEDEIKQLMEQVSETYGSLDILFNNAGVSNESVRLAEMSLQEWQRVIDINLTGVFLGMKYGIPKMLEGGGGSVINTSSILGLKGKKLLAPYNASKAGVIMLTKNAALEYGKKKVRVNAIAPGVIDTDIIKDWKLDEKNWPIISSANALGRPGSPDEVAKAALFLASDDASFVTASTLLVDGGTLTY</sequence>
<dbReference type="PRINTS" id="PR00080">
    <property type="entry name" value="SDRFAMILY"/>
</dbReference>
<dbReference type="PROSITE" id="PS00061">
    <property type="entry name" value="ADH_SHORT"/>
    <property type="match status" value="1"/>
</dbReference>
<name>A0ABS5LHX0_9BACI</name>
<dbReference type="Proteomes" id="UP000682403">
    <property type="component" value="Unassembled WGS sequence"/>
</dbReference>
<evidence type="ECO:0000256" key="2">
    <source>
        <dbReference type="ARBA" id="ARBA00023002"/>
    </source>
</evidence>
<dbReference type="SUPFAM" id="SSF51735">
    <property type="entry name" value="NAD(P)-binding Rossmann-fold domains"/>
    <property type="match status" value="1"/>
</dbReference>
<reference evidence="3 4" key="1">
    <citation type="submission" date="2021-04" db="EMBL/GenBank/DDBJ databases">
        <title>Metabacillus sp. strain KIGAM252 whole genome sequence.</title>
        <authorList>
            <person name="Seo M.-J."/>
            <person name="Cho E.-S."/>
            <person name="Hwang C.Y."/>
            <person name="Yoon D.J."/>
        </authorList>
    </citation>
    <scope>NUCLEOTIDE SEQUENCE [LARGE SCALE GENOMIC DNA]</scope>
    <source>
        <strain evidence="3 4">KIGAM252</strain>
    </source>
</reference>
<dbReference type="GO" id="GO:0047936">
    <property type="term" value="F:glucose 1-dehydrogenase [NAD(P)+] activity"/>
    <property type="evidence" value="ECO:0007669"/>
    <property type="project" value="UniProtKB-EC"/>
</dbReference>
<evidence type="ECO:0000256" key="1">
    <source>
        <dbReference type="ARBA" id="ARBA00006484"/>
    </source>
</evidence>
<dbReference type="InterPro" id="IPR036291">
    <property type="entry name" value="NAD(P)-bd_dom_sf"/>
</dbReference>
<dbReference type="InterPro" id="IPR020904">
    <property type="entry name" value="Sc_DH/Rdtase_CS"/>
</dbReference>
<dbReference type="EC" id="1.1.1.47" evidence="3"/>
<dbReference type="EMBL" id="JAGVRK010000001">
    <property type="protein sequence ID" value="MBS2970098.1"/>
    <property type="molecule type" value="Genomic_DNA"/>
</dbReference>
<dbReference type="NCBIfam" id="NF005559">
    <property type="entry name" value="PRK07231.1"/>
    <property type="match status" value="1"/>
</dbReference>
<organism evidence="3 4">
    <name type="scientific">Metabacillus flavus</name>
    <dbReference type="NCBI Taxonomy" id="2823519"/>
    <lineage>
        <taxon>Bacteria</taxon>
        <taxon>Bacillati</taxon>
        <taxon>Bacillota</taxon>
        <taxon>Bacilli</taxon>
        <taxon>Bacillales</taxon>
        <taxon>Bacillaceae</taxon>
        <taxon>Metabacillus</taxon>
    </lineage>
</organism>
<dbReference type="Pfam" id="PF13561">
    <property type="entry name" value="adh_short_C2"/>
    <property type="match status" value="1"/>
</dbReference>
<keyword evidence="4" id="KW-1185">Reference proteome</keyword>
<dbReference type="InterPro" id="IPR002347">
    <property type="entry name" value="SDR_fam"/>
</dbReference>
<evidence type="ECO:0000313" key="4">
    <source>
        <dbReference type="Proteomes" id="UP000682403"/>
    </source>
</evidence>
<dbReference type="PANTHER" id="PTHR24321:SF8">
    <property type="entry name" value="ESTRADIOL 17-BETA-DEHYDROGENASE 8-RELATED"/>
    <property type="match status" value="1"/>
</dbReference>
<dbReference type="PRINTS" id="PR00081">
    <property type="entry name" value="GDHRDH"/>
</dbReference>
<dbReference type="RefSeq" id="WP_211559979.1">
    <property type="nucleotide sequence ID" value="NZ_JAGVRK010000001.1"/>
</dbReference>
<gene>
    <name evidence="3" type="ORF">J9317_15105</name>
</gene>
<protein>
    <submittedName>
        <fullName evidence="3">Glucose 1-dehydrogenase</fullName>
        <ecNumber evidence="3">1.1.1.47</ecNumber>
    </submittedName>
</protein>
<keyword evidence="2 3" id="KW-0560">Oxidoreductase</keyword>
<dbReference type="PANTHER" id="PTHR24321">
    <property type="entry name" value="DEHYDROGENASES, SHORT CHAIN"/>
    <property type="match status" value="1"/>
</dbReference>
<dbReference type="Gene3D" id="3.40.50.720">
    <property type="entry name" value="NAD(P)-binding Rossmann-like Domain"/>
    <property type="match status" value="1"/>
</dbReference>
<proteinExistence type="inferred from homology"/>
<accession>A0ABS5LHX0</accession>
<comment type="similarity">
    <text evidence="1">Belongs to the short-chain dehydrogenases/reductases (SDR) family.</text>
</comment>